<protein>
    <submittedName>
        <fullName evidence="1">Uncharacterized protein</fullName>
    </submittedName>
</protein>
<proteinExistence type="predicted"/>
<dbReference type="EMBL" id="WOCE01000008">
    <property type="protein sequence ID" value="KAE9608331.1"/>
    <property type="molecule type" value="Genomic_DNA"/>
</dbReference>
<evidence type="ECO:0000313" key="2">
    <source>
        <dbReference type="Proteomes" id="UP000447434"/>
    </source>
</evidence>
<name>A0A6A4Q399_LUPAL</name>
<accession>A0A6A4Q399</accession>
<sequence length="91" mass="10259">MCAKFHSSMTNDTTLTSYIFGANLVGKNKEIFYDGGDEIPSKLMGQLNGSLELSANLEDKVNFKGVGNDRMYSNVMMFVMKFIRKGYDRIL</sequence>
<reference evidence="2" key="1">
    <citation type="journal article" date="2020" name="Nat. Commun.">
        <title>Genome sequence of the cluster root forming white lupin.</title>
        <authorList>
            <person name="Hufnagel B."/>
            <person name="Marques A."/>
            <person name="Soriano A."/>
            <person name="Marques L."/>
            <person name="Divol F."/>
            <person name="Doumas P."/>
            <person name="Sallet E."/>
            <person name="Mancinotti D."/>
            <person name="Carrere S."/>
            <person name="Marande W."/>
            <person name="Arribat S."/>
            <person name="Keller J."/>
            <person name="Huneau C."/>
            <person name="Blein T."/>
            <person name="Aime D."/>
            <person name="Laguerre M."/>
            <person name="Taylor J."/>
            <person name="Schubert V."/>
            <person name="Nelson M."/>
            <person name="Geu-Flores F."/>
            <person name="Crespi M."/>
            <person name="Gallardo-Guerrero K."/>
            <person name="Delaux P.-M."/>
            <person name="Salse J."/>
            <person name="Berges H."/>
            <person name="Guyot R."/>
            <person name="Gouzy J."/>
            <person name="Peret B."/>
        </authorList>
    </citation>
    <scope>NUCLEOTIDE SEQUENCE [LARGE SCALE GENOMIC DNA]</scope>
    <source>
        <strain evidence="2">cv. Amiga</strain>
    </source>
</reference>
<keyword evidence="2" id="KW-1185">Reference proteome</keyword>
<dbReference type="AlphaFoldDB" id="A0A6A4Q399"/>
<gene>
    <name evidence="1" type="ORF">Lalb_Chr08g0234341</name>
</gene>
<organism evidence="1 2">
    <name type="scientific">Lupinus albus</name>
    <name type="common">White lupine</name>
    <name type="synonym">Lupinus termis</name>
    <dbReference type="NCBI Taxonomy" id="3870"/>
    <lineage>
        <taxon>Eukaryota</taxon>
        <taxon>Viridiplantae</taxon>
        <taxon>Streptophyta</taxon>
        <taxon>Embryophyta</taxon>
        <taxon>Tracheophyta</taxon>
        <taxon>Spermatophyta</taxon>
        <taxon>Magnoliopsida</taxon>
        <taxon>eudicotyledons</taxon>
        <taxon>Gunneridae</taxon>
        <taxon>Pentapetalae</taxon>
        <taxon>rosids</taxon>
        <taxon>fabids</taxon>
        <taxon>Fabales</taxon>
        <taxon>Fabaceae</taxon>
        <taxon>Papilionoideae</taxon>
        <taxon>50 kb inversion clade</taxon>
        <taxon>genistoids sensu lato</taxon>
        <taxon>core genistoids</taxon>
        <taxon>Genisteae</taxon>
        <taxon>Lupinus</taxon>
    </lineage>
</organism>
<dbReference type="Proteomes" id="UP000447434">
    <property type="component" value="Chromosome 8"/>
</dbReference>
<comment type="caution">
    <text evidence="1">The sequence shown here is derived from an EMBL/GenBank/DDBJ whole genome shotgun (WGS) entry which is preliminary data.</text>
</comment>
<evidence type="ECO:0000313" key="1">
    <source>
        <dbReference type="EMBL" id="KAE9608331.1"/>
    </source>
</evidence>